<gene>
    <name evidence="8" type="ORF">DICPUDRAFT_146705</name>
</gene>
<dbReference type="Gene3D" id="1.25.40.10">
    <property type="entry name" value="Tetratricopeptide repeat domain"/>
    <property type="match status" value="2"/>
</dbReference>
<dbReference type="Proteomes" id="UP000001064">
    <property type="component" value="Unassembled WGS sequence"/>
</dbReference>
<dbReference type="GO" id="GO:0005524">
    <property type="term" value="F:ATP binding"/>
    <property type="evidence" value="ECO:0007669"/>
    <property type="project" value="UniProtKB-KW"/>
</dbReference>
<dbReference type="SUPFAM" id="SSF56112">
    <property type="entry name" value="Protein kinase-like (PK-like)"/>
    <property type="match status" value="1"/>
</dbReference>
<keyword evidence="6" id="KW-1133">Transmembrane helix</keyword>
<dbReference type="PANTHER" id="PTHR48016">
    <property type="entry name" value="MAP KINASE KINASE KINASE SSK2-RELATED-RELATED"/>
    <property type="match status" value="1"/>
</dbReference>
<evidence type="ECO:0000256" key="6">
    <source>
        <dbReference type="SAM" id="Phobius"/>
    </source>
</evidence>
<evidence type="ECO:0000256" key="2">
    <source>
        <dbReference type="ARBA" id="ARBA00022741"/>
    </source>
</evidence>
<dbReference type="STRING" id="5786.F0Z6T5"/>
<evidence type="ECO:0000256" key="5">
    <source>
        <dbReference type="PROSITE-ProRule" id="PRU00339"/>
    </source>
</evidence>
<dbReference type="GeneID" id="10503503"/>
<dbReference type="AlphaFoldDB" id="F0Z6T5"/>
<dbReference type="PANTHER" id="PTHR48016:SF56">
    <property type="entry name" value="MAPKK KINASE"/>
    <property type="match status" value="1"/>
</dbReference>
<keyword evidence="3" id="KW-0418">Kinase</keyword>
<organism evidence="8 9">
    <name type="scientific">Dictyostelium purpureum</name>
    <name type="common">Slime mold</name>
    <dbReference type="NCBI Taxonomy" id="5786"/>
    <lineage>
        <taxon>Eukaryota</taxon>
        <taxon>Amoebozoa</taxon>
        <taxon>Evosea</taxon>
        <taxon>Eumycetozoa</taxon>
        <taxon>Dictyostelia</taxon>
        <taxon>Dictyosteliales</taxon>
        <taxon>Dictyosteliaceae</taxon>
        <taxon>Dictyostelium</taxon>
    </lineage>
</organism>
<evidence type="ECO:0000313" key="9">
    <source>
        <dbReference type="Proteomes" id="UP000001064"/>
    </source>
</evidence>
<dbReference type="Pfam" id="PF00069">
    <property type="entry name" value="Pkinase"/>
    <property type="match status" value="1"/>
</dbReference>
<keyword evidence="1" id="KW-0808">Transferase</keyword>
<dbReference type="RefSeq" id="XP_003283116.1">
    <property type="nucleotide sequence ID" value="XM_003283068.1"/>
</dbReference>
<dbReference type="InterPro" id="IPR019734">
    <property type="entry name" value="TPR_rpt"/>
</dbReference>
<keyword evidence="9" id="KW-1185">Reference proteome</keyword>
<evidence type="ECO:0000256" key="4">
    <source>
        <dbReference type="ARBA" id="ARBA00022840"/>
    </source>
</evidence>
<dbReference type="InterPro" id="IPR008266">
    <property type="entry name" value="Tyr_kinase_AS"/>
</dbReference>
<dbReference type="InParanoid" id="F0Z6T5"/>
<name>F0Z6T5_DICPU</name>
<evidence type="ECO:0000256" key="1">
    <source>
        <dbReference type="ARBA" id="ARBA00022679"/>
    </source>
</evidence>
<dbReference type="SUPFAM" id="SSF48452">
    <property type="entry name" value="TPR-like"/>
    <property type="match status" value="2"/>
</dbReference>
<dbReference type="GO" id="GO:0004674">
    <property type="term" value="F:protein serine/threonine kinase activity"/>
    <property type="evidence" value="ECO:0000318"/>
    <property type="project" value="GO_Central"/>
</dbReference>
<keyword evidence="6" id="KW-0812">Transmembrane</keyword>
<feature type="repeat" description="TPR" evidence="5">
    <location>
        <begin position="544"/>
        <end position="577"/>
    </location>
</feature>
<sequence length="803" mass="92828">MKSESSKVFNGNGCNELAIHDTYTEEYKEFIKTLKNDWEDIQFIAKGSFGLIVKAKKKNGILNGIKLGDSYCIIKRKKRDPNVLIFDNESDILKTILSLKSKLLLKYYYHEIKAEYVYIYTEYFEGQTIGLYVKENNRIKEEENIIFITWSILRALELLHRNCIMHRDISPNNILVSKDFKEIKLIDFGHSIALLTGSKSLHHGGLTGTLGFIAPEIIYENNHPGRGSDIWSLGAMVLFMYGYILPKSGELIIPQDIPQNIQSFLKDSLKKRYNERATAINLLQNGLFSNLNQEHQQNQQNLELNDREIIIYTDKNNCYNSNCNNSSSSTSSSSLTDKELLSNNKSKYGYGSFDPFVNEGKPKYSNLIKRFLFKKGQFLKTFNITAIAMMFFIIVSAILLPVMLTKYLKSDTEISEYKFNLYQYNQYMEEGKKNIGLGQFNDAKVSYERALNVSKLLDKDQYILDSYKGIFDSVYSGGNYNEALVIAESYIAVSPTSITAQLQYHQMRGMVFFNTGKLQPCIDERLLVVKYTKQIYQNNSNQEAYSQVGVGTCYAEHGRYQDAIKYYTIAFNIYQTMNSTYRDKYYYAASLFHLGYSYFHSENLTNYMEESFKYFNQSYIVGLELYKEDSDKYYIFLTDRQNYLGRWYIQKGDPASLDLGFKFLKQSESILREKSKFKIPEMAETLYLLGQIERLRSNYERALEYQHDVLSIRVELYTPTGNILRPSIAEACLEIGQDLVHVGNCTDVVYCMERAKQIYDTFDNDSLIKNQLSIINSTISYCESISTKKSFLKAIVANVNCKL</sequence>
<dbReference type="SMART" id="SM00028">
    <property type="entry name" value="TPR"/>
    <property type="match status" value="3"/>
</dbReference>
<dbReference type="eggNOG" id="KOG0597">
    <property type="taxonomic scope" value="Eukaryota"/>
</dbReference>
<dbReference type="EMBL" id="GL870943">
    <property type="protein sequence ID" value="EGC40365.1"/>
    <property type="molecule type" value="Genomic_DNA"/>
</dbReference>
<dbReference type="InterPro" id="IPR011990">
    <property type="entry name" value="TPR-like_helical_dom_sf"/>
</dbReference>
<keyword evidence="2" id="KW-0547">Nucleotide-binding</keyword>
<keyword evidence="6" id="KW-0472">Membrane</keyword>
<keyword evidence="5" id="KW-0802">TPR repeat</keyword>
<dbReference type="KEGG" id="dpp:DICPUDRAFT_146705"/>
<reference evidence="9" key="1">
    <citation type="journal article" date="2011" name="Genome Biol.">
        <title>Comparative genomics of the social amoebae Dictyostelium discoideum and Dictyostelium purpureum.</title>
        <authorList>
            <consortium name="US DOE Joint Genome Institute (JGI-PGF)"/>
            <person name="Sucgang R."/>
            <person name="Kuo A."/>
            <person name="Tian X."/>
            <person name="Salerno W."/>
            <person name="Parikh A."/>
            <person name="Feasley C.L."/>
            <person name="Dalin E."/>
            <person name="Tu H."/>
            <person name="Huang E."/>
            <person name="Barry K."/>
            <person name="Lindquist E."/>
            <person name="Shapiro H."/>
            <person name="Bruce D."/>
            <person name="Schmutz J."/>
            <person name="Salamov A."/>
            <person name="Fey P."/>
            <person name="Gaudet P."/>
            <person name="Anjard C."/>
            <person name="Babu M.M."/>
            <person name="Basu S."/>
            <person name="Bushmanova Y."/>
            <person name="van der Wel H."/>
            <person name="Katoh-Kurasawa M."/>
            <person name="Dinh C."/>
            <person name="Coutinho P.M."/>
            <person name="Saito T."/>
            <person name="Elias M."/>
            <person name="Schaap P."/>
            <person name="Kay R.R."/>
            <person name="Henrissat B."/>
            <person name="Eichinger L."/>
            <person name="Rivero F."/>
            <person name="Putnam N.H."/>
            <person name="West C.M."/>
            <person name="Loomis W.F."/>
            <person name="Chisholm R.L."/>
            <person name="Shaulsky G."/>
            <person name="Strassmann J.E."/>
            <person name="Queller D.C."/>
            <person name="Kuspa A."/>
            <person name="Grigoriev I.V."/>
        </authorList>
    </citation>
    <scope>NUCLEOTIDE SEQUENCE [LARGE SCALE GENOMIC DNA]</scope>
    <source>
        <strain evidence="9">QSDP1</strain>
    </source>
</reference>
<dbReference type="InterPro" id="IPR011009">
    <property type="entry name" value="Kinase-like_dom_sf"/>
</dbReference>
<dbReference type="InterPro" id="IPR050538">
    <property type="entry name" value="MAP_kinase_kinase_kinase"/>
</dbReference>
<dbReference type="OrthoDB" id="1668230at2759"/>
<proteinExistence type="predicted"/>
<dbReference type="InterPro" id="IPR000719">
    <property type="entry name" value="Prot_kinase_dom"/>
</dbReference>
<protein>
    <recommendedName>
        <fullName evidence="7">Protein kinase domain-containing protein</fullName>
    </recommendedName>
</protein>
<dbReference type="PROSITE" id="PS50011">
    <property type="entry name" value="PROTEIN_KINASE_DOM"/>
    <property type="match status" value="1"/>
</dbReference>
<dbReference type="Gene3D" id="1.10.510.10">
    <property type="entry name" value="Transferase(Phosphotransferase) domain 1"/>
    <property type="match status" value="1"/>
</dbReference>
<evidence type="ECO:0000256" key="3">
    <source>
        <dbReference type="ARBA" id="ARBA00022777"/>
    </source>
</evidence>
<dbReference type="VEuPathDB" id="AmoebaDB:DICPUDRAFT_146705"/>
<feature type="transmembrane region" description="Helical" evidence="6">
    <location>
        <begin position="382"/>
        <end position="404"/>
    </location>
</feature>
<keyword evidence="4" id="KW-0067">ATP-binding</keyword>
<evidence type="ECO:0000259" key="7">
    <source>
        <dbReference type="PROSITE" id="PS50011"/>
    </source>
</evidence>
<evidence type="ECO:0000313" key="8">
    <source>
        <dbReference type="EMBL" id="EGC40365.1"/>
    </source>
</evidence>
<dbReference type="PROSITE" id="PS50005">
    <property type="entry name" value="TPR"/>
    <property type="match status" value="1"/>
</dbReference>
<feature type="domain" description="Protein kinase" evidence="7">
    <location>
        <begin position="38"/>
        <end position="288"/>
    </location>
</feature>
<accession>F0Z6T5</accession>
<dbReference type="PROSITE" id="PS00109">
    <property type="entry name" value="PROTEIN_KINASE_TYR"/>
    <property type="match status" value="1"/>
</dbReference>